<dbReference type="RefSeq" id="XP_056858073.1">
    <property type="nucleotide sequence ID" value="XM_057002093.1"/>
</dbReference>
<dbReference type="GO" id="GO:0003677">
    <property type="term" value="F:DNA binding"/>
    <property type="evidence" value="ECO:0007669"/>
    <property type="project" value="InterPro"/>
</dbReference>
<dbReference type="Pfam" id="PF07460">
    <property type="entry name" value="NUMOD3"/>
    <property type="match status" value="1"/>
</dbReference>
<dbReference type="KEGG" id="rsz:130507375"/>
<dbReference type="GeneID" id="130507375"/>
<feature type="domain" description="Nuclease associated modular" evidence="2">
    <location>
        <begin position="127"/>
        <end position="157"/>
    </location>
</feature>
<feature type="compositionally biased region" description="Basic and acidic residues" evidence="1">
    <location>
        <begin position="253"/>
        <end position="265"/>
    </location>
</feature>
<dbReference type="PANTHER" id="PTHR34199">
    <property type="entry name" value="NUMOD3 MOTIF FAMILY PROTEIN, EXPRESSED"/>
    <property type="match status" value="1"/>
</dbReference>
<feature type="region of interest" description="Disordered" evidence="1">
    <location>
        <begin position="170"/>
        <end position="189"/>
    </location>
</feature>
<reference evidence="4" key="1">
    <citation type="submission" date="2025-08" db="UniProtKB">
        <authorList>
            <consortium name="RefSeq"/>
        </authorList>
    </citation>
    <scope>IDENTIFICATION</scope>
    <source>
        <tissue evidence="4">Leaf</tissue>
    </source>
</reference>
<accession>A0A9W3D3U2</accession>
<proteinExistence type="predicted"/>
<dbReference type="AlphaFoldDB" id="A0A9W3D3U2"/>
<evidence type="ECO:0000313" key="3">
    <source>
        <dbReference type="Proteomes" id="UP000504610"/>
    </source>
</evidence>
<feature type="region of interest" description="Disordered" evidence="1">
    <location>
        <begin position="253"/>
        <end position="299"/>
    </location>
</feature>
<dbReference type="InterPro" id="IPR003611">
    <property type="entry name" value="NUMOD3"/>
</dbReference>
<dbReference type="PANTHER" id="PTHR34199:SF1">
    <property type="entry name" value="HISTONE-LYSINE N-METHYLTRANSFERASE, H3 LYSINE-79 SPECIFIC-LIKE PROTEIN"/>
    <property type="match status" value="1"/>
</dbReference>
<evidence type="ECO:0000256" key="1">
    <source>
        <dbReference type="SAM" id="MobiDB-lite"/>
    </source>
</evidence>
<evidence type="ECO:0000313" key="4">
    <source>
        <dbReference type="RefSeq" id="XP_056858073.1"/>
    </source>
</evidence>
<sequence length="389" mass="45178">MLPLSVSPALRTLLLLRQWDWTRRSAIKLKEEKLRAVLFSPVHFRGGMLLHLGLPMEMKCPIRCFPNAVYLNLKEHITFSTSNSLKSAAATGRSLYNVCEIRSKRGLLKMQAATEKETESDRKVKEEERRRKIGLANKGKVPWNKGIKHTPDTRRRIKQRTIEALRNPKVRDKMSEHQQPHSDETKEKIRASMKQIWAERLRSKRLKEKFILLWSESIAEAAREGGSGEMELDWDSYEKSTLEISSELKLQLAEEKARTKEENKTEKKKKKRRVVERKKERQERDQRGGKTRKPRQNMECATVASRSKLKKRLTKIHKKKTSLGKIAVGKDRVVSVAAKLEKLDLELIRKERRRGDISLAEQIQAAKNQRGNDFSSRFGLFAMKSVDFD</sequence>
<dbReference type="KEGG" id="rsz:108820430"/>
<dbReference type="RefSeq" id="XP_018448876.2">
    <property type="nucleotide sequence ID" value="XM_018593374.2"/>
</dbReference>
<name>A0A9W3D3U2_RAPSA</name>
<keyword evidence="3" id="KW-1185">Reference proteome</keyword>
<feature type="compositionally biased region" description="Basic residues" evidence="1">
    <location>
        <begin position="266"/>
        <end position="276"/>
    </location>
</feature>
<evidence type="ECO:0000259" key="2">
    <source>
        <dbReference type="Pfam" id="PF07460"/>
    </source>
</evidence>
<organism evidence="3 4">
    <name type="scientific">Raphanus sativus</name>
    <name type="common">Radish</name>
    <name type="synonym">Raphanus raphanistrum var. sativus</name>
    <dbReference type="NCBI Taxonomy" id="3726"/>
    <lineage>
        <taxon>Eukaryota</taxon>
        <taxon>Viridiplantae</taxon>
        <taxon>Streptophyta</taxon>
        <taxon>Embryophyta</taxon>
        <taxon>Tracheophyta</taxon>
        <taxon>Spermatophyta</taxon>
        <taxon>Magnoliopsida</taxon>
        <taxon>eudicotyledons</taxon>
        <taxon>Gunneridae</taxon>
        <taxon>Pentapetalae</taxon>
        <taxon>rosids</taxon>
        <taxon>malvids</taxon>
        <taxon>Brassicales</taxon>
        <taxon>Brassicaceae</taxon>
        <taxon>Brassiceae</taxon>
        <taxon>Raphanus</taxon>
    </lineage>
</organism>
<gene>
    <name evidence="4" type="primary">LOC130507375</name>
</gene>
<dbReference type="OrthoDB" id="6013at2759"/>
<protein>
    <submittedName>
        <fullName evidence="4">Uncharacterized protein LOC130507375</fullName>
    </submittedName>
</protein>
<feature type="compositionally biased region" description="Basic and acidic residues" evidence="1">
    <location>
        <begin position="277"/>
        <end position="288"/>
    </location>
</feature>
<dbReference type="Proteomes" id="UP000504610">
    <property type="component" value="Unplaced"/>
</dbReference>